<feature type="domain" description="Retrovirus-related Pol polyprotein from transposon TNT 1-94-like beta-barrel" evidence="1">
    <location>
        <begin position="133"/>
        <end position="205"/>
    </location>
</feature>
<sequence length="279" mass="33214">SGYFLVQFILNSLPTKFGQFQVNCNTLKEKWNFRGIKVMLFQEEGSSKKVKKNIIHLMTHDGVSTNKSKLGKKDKGKTKLKHNEGRVYKDKSCYFCKQIGHFKKEYQKRKKMFCKEKYYNISSNLIEVPNNTWWLDFGATTHISNIMQRFFSIQTRRKTEKFIYIENKMKARIENIETYKLILDTSCHVDLERCVYIPKCARNLIYGLGLGFNFNIRDNVFSLFKDMYCYGYDTLIYGLYCSNRYKVYGILHQRLGHISKERIIRLMKIKIFPQLNFSD</sequence>
<reference evidence="2" key="1">
    <citation type="submission" date="2018-05" db="EMBL/GenBank/DDBJ databases">
        <title>Draft genome of Mucuna pruriens seed.</title>
        <authorList>
            <person name="Nnadi N.E."/>
            <person name="Vos R."/>
            <person name="Hasami M.H."/>
            <person name="Devisetty U.K."/>
            <person name="Aguiy J.C."/>
        </authorList>
    </citation>
    <scope>NUCLEOTIDE SEQUENCE [LARGE SCALE GENOMIC DNA]</scope>
    <source>
        <strain evidence="2">JCA_2017</strain>
    </source>
</reference>
<dbReference type="OrthoDB" id="1306241at2759"/>
<evidence type="ECO:0000313" key="2">
    <source>
        <dbReference type="EMBL" id="RDX60586.1"/>
    </source>
</evidence>
<evidence type="ECO:0000313" key="3">
    <source>
        <dbReference type="Proteomes" id="UP000257109"/>
    </source>
</evidence>
<keyword evidence="3" id="KW-1185">Reference proteome</keyword>
<evidence type="ECO:0000259" key="1">
    <source>
        <dbReference type="Pfam" id="PF22936"/>
    </source>
</evidence>
<proteinExistence type="predicted"/>
<feature type="non-terminal residue" evidence="2">
    <location>
        <position position="279"/>
    </location>
</feature>
<gene>
    <name evidence="2" type="ORF">CR513_61258</name>
</gene>
<dbReference type="Pfam" id="PF22936">
    <property type="entry name" value="Pol_BBD"/>
    <property type="match status" value="1"/>
</dbReference>
<accession>A0A371E3I5</accession>
<protein>
    <recommendedName>
        <fullName evidence="1">Retrovirus-related Pol polyprotein from transposon TNT 1-94-like beta-barrel domain-containing protein</fullName>
    </recommendedName>
</protein>
<dbReference type="InterPro" id="IPR054722">
    <property type="entry name" value="PolX-like_BBD"/>
</dbReference>
<comment type="caution">
    <text evidence="2">The sequence shown here is derived from an EMBL/GenBank/DDBJ whole genome shotgun (WGS) entry which is preliminary data.</text>
</comment>
<dbReference type="Proteomes" id="UP000257109">
    <property type="component" value="Unassembled WGS sequence"/>
</dbReference>
<name>A0A371E3I5_MUCPR</name>
<organism evidence="2 3">
    <name type="scientific">Mucuna pruriens</name>
    <name type="common">Velvet bean</name>
    <name type="synonym">Dolichos pruriens</name>
    <dbReference type="NCBI Taxonomy" id="157652"/>
    <lineage>
        <taxon>Eukaryota</taxon>
        <taxon>Viridiplantae</taxon>
        <taxon>Streptophyta</taxon>
        <taxon>Embryophyta</taxon>
        <taxon>Tracheophyta</taxon>
        <taxon>Spermatophyta</taxon>
        <taxon>Magnoliopsida</taxon>
        <taxon>eudicotyledons</taxon>
        <taxon>Gunneridae</taxon>
        <taxon>Pentapetalae</taxon>
        <taxon>rosids</taxon>
        <taxon>fabids</taxon>
        <taxon>Fabales</taxon>
        <taxon>Fabaceae</taxon>
        <taxon>Papilionoideae</taxon>
        <taxon>50 kb inversion clade</taxon>
        <taxon>NPAAA clade</taxon>
        <taxon>indigoferoid/millettioid clade</taxon>
        <taxon>Phaseoleae</taxon>
        <taxon>Mucuna</taxon>
    </lineage>
</organism>
<dbReference type="AlphaFoldDB" id="A0A371E3I5"/>
<dbReference type="EMBL" id="QJKJ01016749">
    <property type="protein sequence ID" value="RDX60586.1"/>
    <property type="molecule type" value="Genomic_DNA"/>
</dbReference>
<feature type="non-terminal residue" evidence="2">
    <location>
        <position position="1"/>
    </location>
</feature>